<name>A0A075A3M9_OPIVI</name>
<protein>
    <recommendedName>
        <fullName evidence="7">Adenosine 3'-phospho 5'-phosphosulfate transporter 2</fullName>
    </recommendedName>
</protein>
<dbReference type="OrthoDB" id="438495at2759"/>
<dbReference type="Pfam" id="PF08449">
    <property type="entry name" value="UAA"/>
    <property type="match status" value="1"/>
</dbReference>
<evidence type="ECO:0000256" key="1">
    <source>
        <dbReference type="ARBA" id="ARBA00004141"/>
    </source>
</evidence>
<dbReference type="GO" id="GO:0046964">
    <property type="term" value="F:3'-phosphoadenosine 5'-phosphosulfate transmembrane transporter activity"/>
    <property type="evidence" value="ECO:0007669"/>
    <property type="project" value="TreeGrafter"/>
</dbReference>
<dbReference type="Proteomes" id="UP000054324">
    <property type="component" value="Unassembled WGS sequence"/>
</dbReference>
<dbReference type="CTD" id="20329125"/>
<dbReference type="GO" id="GO:0000139">
    <property type="term" value="C:Golgi membrane"/>
    <property type="evidence" value="ECO:0007669"/>
    <property type="project" value="TreeGrafter"/>
</dbReference>
<feature type="transmembrane region" description="Helical" evidence="8">
    <location>
        <begin position="148"/>
        <end position="165"/>
    </location>
</feature>
<feature type="transmembrane region" description="Helical" evidence="8">
    <location>
        <begin position="363"/>
        <end position="384"/>
    </location>
</feature>
<evidence type="ECO:0000256" key="8">
    <source>
        <dbReference type="SAM" id="Phobius"/>
    </source>
</evidence>
<reference evidence="9 10" key="1">
    <citation type="submission" date="2013-11" db="EMBL/GenBank/DDBJ databases">
        <title>Opisthorchis viverrini - life in the bile duct.</title>
        <authorList>
            <person name="Young N.D."/>
            <person name="Nagarajan N."/>
            <person name="Lin S.J."/>
            <person name="Korhonen P.K."/>
            <person name="Jex A.R."/>
            <person name="Hall R.S."/>
            <person name="Safavi-Hemami H."/>
            <person name="Kaewkong W."/>
            <person name="Bertrand D."/>
            <person name="Gao S."/>
            <person name="Seet Q."/>
            <person name="Wongkham S."/>
            <person name="Teh B.T."/>
            <person name="Wongkham C."/>
            <person name="Intapan P.M."/>
            <person name="Maleewong W."/>
            <person name="Yang X."/>
            <person name="Hu M."/>
            <person name="Wang Z."/>
            <person name="Hofmann A."/>
            <person name="Sternberg P.W."/>
            <person name="Tan P."/>
            <person name="Wang J."/>
            <person name="Gasser R.B."/>
        </authorList>
    </citation>
    <scope>NUCLEOTIDE SEQUENCE [LARGE SCALE GENOMIC DNA]</scope>
</reference>
<evidence type="ECO:0000256" key="3">
    <source>
        <dbReference type="ARBA" id="ARBA00022448"/>
    </source>
</evidence>
<feature type="transmembrane region" description="Helical" evidence="8">
    <location>
        <begin position="329"/>
        <end position="351"/>
    </location>
</feature>
<feature type="non-terminal residue" evidence="9">
    <location>
        <position position="1"/>
    </location>
</feature>
<evidence type="ECO:0000256" key="5">
    <source>
        <dbReference type="ARBA" id="ARBA00022989"/>
    </source>
</evidence>
<proteinExistence type="inferred from homology"/>
<dbReference type="RefSeq" id="XP_009174254.1">
    <property type="nucleotide sequence ID" value="XM_009175990.1"/>
</dbReference>
<evidence type="ECO:0000256" key="4">
    <source>
        <dbReference type="ARBA" id="ARBA00022692"/>
    </source>
</evidence>
<feature type="transmembrane region" description="Helical" evidence="8">
    <location>
        <begin position="212"/>
        <end position="234"/>
    </location>
</feature>
<keyword evidence="10" id="KW-1185">Reference proteome</keyword>
<dbReference type="PANTHER" id="PTHR10778">
    <property type="entry name" value="SOLUTE CARRIER FAMILY 35 MEMBER B"/>
    <property type="match status" value="1"/>
</dbReference>
<keyword evidence="6 8" id="KW-0472">Membrane</keyword>
<feature type="transmembrane region" description="Helical" evidence="8">
    <location>
        <begin position="417"/>
        <end position="436"/>
    </location>
</feature>
<feature type="transmembrane region" description="Helical" evidence="8">
    <location>
        <begin position="391"/>
        <end position="411"/>
    </location>
</feature>
<dbReference type="KEGG" id="ovi:T265_14959"/>
<evidence type="ECO:0000256" key="2">
    <source>
        <dbReference type="ARBA" id="ARBA00010694"/>
    </source>
</evidence>
<evidence type="ECO:0000256" key="7">
    <source>
        <dbReference type="ARBA" id="ARBA00039669"/>
    </source>
</evidence>
<gene>
    <name evidence="9" type="ORF">T265_14959</name>
</gene>
<dbReference type="STRING" id="6198.A0A075A3M9"/>
<feature type="transmembrane region" description="Helical" evidence="8">
    <location>
        <begin position="180"/>
        <end position="200"/>
    </location>
</feature>
<keyword evidence="5 8" id="KW-1133">Transmembrane helix</keyword>
<comment type="similarity">
    <text evidence="2">Belongs to the nucleotide-sugar transporter family. SLC35B subfamily.</text>
</comment>
<dbReference type="PANTHER" id="PTHR10778:SF8">
    <property type="entry name" value="ADENOSINE 3'-PHOSPHO 5'-PHOSPHOSULFATE TRANSPORTER 2"/>
    <property type="match status" value="1"/>
</dbReference>
<dbReference type="GO" id="GO:0005789">
    <property type="term" value="C:endoplasmic reticulum membrane"/>
    <property type="evidence" value="ECO:0007669"/>
    <property type="project" value="TreeGrafter"/>
</dbReference>
<dbReference type="EMBL" id="KL596925">
    <property type="protein sequence ID" value="KER22004.1"/>
    <property type="molecule type" value="Genomic_DNA"/>
</dbReference>
<feature type="transmembrane region" description="Helical" evidence="8">
    <location>
        <begin position="264"/>
        <end position="283"/>
    </location>
</feature>
<organism evidence="9 10">
    <name type="scientific">Opisthorchis viverrini</name>
    <name type="common">Southeast Asian liver fluke</name>
    <dbReference type="NCBI Taxonomy" id="6198"/>
    <lineage>
        <taxon>Eukaryota</taxon>
        <taxon>Metazoa</taxon>
        <taxon>Spiralia</taxon>
        <taxon>Lophotrochozoa</taxon>
        <taxon>Platyhelminthes</taxon>
        <taxon>Trematoda</taxon>
        <taxon>Digenea</taxon>
        <taxon>Opisthorchiida</taxon>
        <taxon>Opisthorchiata</taxon>
        <taxon>Opisthorchiidae</taxon>
        <taxon>Opisthorchis</taxon>
    </lineage>
</organism>
<keyword evidence="4 8" id="KW-0812">Transmembrane</keyword>
<evidence type="ECO:0000313" key="9">
    <source>
        <dbReference type="EMBL" id="KER22004.1"/>
    </source>
</evidence>
<feature type="transmembrane region" description="Helical" evidence="8">
    <location>
        <begin position="240"/>
        <end position="257"/>
    </location>
</feature>
<evidence type="ECO:0000256" key="6">
    <source>
        <dbReference type="ARBA" id="ARBA00023136"/>
    </source>
</evidence>
<evidence type="ECO:0000313" key="10">
    <source>
        <dbReference type="Proteomes" id="UP000054324"/>
    </source>
</evidence>
<sequence length="467" mass="52870">SWIRDSVRWLAPRRQVVPIVPEIGTVKKQSVIRTYLRKCKCISVFIKQVTRHVSIPNLDSQETIFEPLGINQLGVADLYPRLVMRTDDAETVCPQHQEELSSALVSHSVPNCSVTLDIKEHSHHSSRPEVDVLICGFNLSKLSRNQQFAVSVFGIFVAYLFYGALQESIFRNNDIQPHSTFLTLFQFFIYAILSYSELWFQEISLKRGLFRLYFLLALLTVGTIAFSNASITYLNYPTQVIFKSCKMIPVLIGGVLLQRKSYSALEVTAVLVMTVGLISFTLVDVSVQPSFTFFGLVLVSLALCCDGALGNYQELVMRKLRCCNTELLFYSYTIGFVVLLCGILLSGQFLPSVRYFIEHPVKIFGHGVIFSICGYFGLHFVLCLVQSHGALTAVTVTTFRKAVTMILSFILFDKPFAMGYVWSALLVVFGLYLNLYSKHRQSWDNYVRQQLYRFGIIKCPLPAVLPL</sequence>
<feature type="transmembrane region" description="Helical" evidence="8">
    <location>
        <begin position="289"/>
        <end position="309"/>
    </location>
</feature>
<keyword evidence="3" id="KW-0813">Transport</keyword>
<comment type="subcellular location">
    <subcellularLocation>
        <location evidence="1">Membrane</location>
        <topology evidence="1">Multi-pass membrane protein</topology>
    </subcellularLocation>
</comment>
<dbReference type="InterPro" id="IPR013657">
    <property type="entry name" value="SCL35B1-4/HUT1"/>
</dbReference>
<accession>A0A075A3M9</accession>
<dbReference type="GeneID" id="20329125"/>
<dbReference type="AlphaFoldDB" id="A0A075A3M9"/>